<proteinExistence type="predicted"/>
<feature type="region of interest" description="Disordered" evidence="1">
    <location>
        <begin position="1"/>
        <end position="31"/>
    </location>
</feature>
<dbReference type="EMBL" id="CAJOBJ010147555">
    <property type="protein sequence ID" value="CAF4790961.1"/>
    <property type="molecule type" value="Genomic_DNA"/>
</dbReference>
<organism evidence="2 3">
    <name type="scientific">Rotaria magnacalcarata</name>
    <dbReference type="NCBI Taxonomy" id="392030"/>
    <lineage>
        <taxon>Eukaryota</taxon>
        <taxon>Metazoa</taxon>
        <taxon>Spiralia</taxon>
        <taxon>Gnathifera</taxon>
        <taxon>Rotifera</taxon>
        <taxon>Eurotatoria</taxon>
        <taxon>Bdelloidea</taxon>
        <taxon>Philodinida</taxon>
        <taxon>Philodinidae</taxon>
        <taxon>Rotaria</taxon>
    </lineage>
</organism>
<feature type="region of interest" description="Disordered" evidence="1">
    <location>
        <begin position="182"/>
        <end position="230"/>
    </location>
</feature>
<protein>
    <submittedName>
        <fullName evidence="2">Uncharacterized protein</fullName>
    </submittedName>
</protein>
<feature type="non-terminal residue" evidence="2">
    <location>
        <position position="1"/>
    </location>
</feature>
<name>A0A8S3BCG2_9BILA</name>
<sequence length="463" mass="53822">VINNSVDDNNQSISSDTSSSSINENQFTFDKPGKNCQRLISRFNKIYNNNKSKMSTKTLLPSSSHINDRYYFCSHSTMNKKSKYKSDTTPPSLRKRYKFSSGNGDQYRNKNIYKFPANQPSRKTLPHARSRSDLEQRSVTFMEGTSTFLCDTPYTFSKTSDTLKYPSTTSTVVRSEVASPYQFNRSKKNTTDKTPSVRFESIPPPPPSYLNETRELLPGKRRNQSSESFEKSVDRLVLSVNQKYRQQQQQQQPMKLPPSNSSSLNYISQYYAKEDKPFSDDSLEIDNEQKRLHSSFNTNRTHTQIIKNLNKSLIDHNYHIDKNRLIYFEQNVRRYLRSYENQTLQRELSYDLIRCFSTSYLEDLKRESARHVHTRNQMRSYTYEDIQDIHVPSILEAYKMKATIGRENQQRIQQSLMTTAQLSPVSSSGFSPLMVASFNENLDTQSTGFEADRKSYTSVRSKN</sequence>
<accession>A0A8S3BCG2</accession>
<gene>
    <name evidence="2" type="ORF">GIL414_LOCUS46749</name>
</gene>
<evidence type="ECO:0000313" key="3">
    <source>
        <dbReference type="Proteomes" id="UP000681720"/>
    </source>
</evidence>
<dbReference type="Proteomes" id="UP000681720">
    <property type="component" value="Unassembled WGS sequence"/>
</dbReference>
<dbReference type="AlphaFoldDB" id="A0A8S3BCG2"/>
<evidence type="ECO:0000256" key="1">
    <source>
        <dbReference type="SAM" id="MobiDB-lite"/>
    </source>
</evidence>
<feature type="region of interest" description="Disordered" evidence="1">
    <location>
        <begin position="243"/>
        <end position="263"/>
    </location>
</feature>
<evidence type="ECO:0000313" key="2">
    <source>
        <dbReference type="EMBL" id="CAF4790961.1"/>
    </source>
</evidence>
<comment type="caution">
    <text evidence="2">The sequence shown here is derived from an EMBL/GenBank/DDBJ whole genome shotgun (WGS) entry which is preliminary data.</text>
</comment>
<reference evidence="2" key="1">
    <citation type="submission" date="2021-02" db="EMBL/GenBank/DDBJ databases">
        <authorList>
            <person name="Nowell W R."/>
        </authorList>
    </citation>
    <scope>NUCLEOTIDE SEQUENCE</scope>
</reference>
<feature type="compositionally biased region" description="Low complexity" evidence="1">
    <location>
        <begin position="7"/>
        <end position="23"/>
    </location>
</feature>